<dbReference type="InterPro" id="IPR036116">
    <property type="entry name" value="FN3_sf"/>
</dbReference>
<accession>A0A3M6TDY8</accession>
<reference evidence="14 15" key="1">
    <citation type="journal article" date="2018" name="Sci. Rep.">
        <title>Comparative analysis of the Pocillopora damicornis genome highlights role of immune system in coral evolution.</title>
        <authorList>
            <person name="Cunning R."/>
            <person name="Bay R.A."/>
            <person name="Gillette P."/>
            <person name="Baker A.C."/>
            <person name="Traylor-Knowles N."/>
        </authorList>
    </citation>
    <scope>NUCLEOTIDE SEQUENCE [LARGE SCALE GENOMIC DNA]</scope>
    <source>
        <strain evidence="14">RSMAS</strain>
        <tissue evidence="14">Whole animal</tissue>
    </source>
</reference>
<sequence length="1419" mass="156194">MAQFYLCFRVAFLVVFLPLTSGACVDLDLGMGSGAISDSEIAASSEQSANTPARNGRLNFTSGSSWCAGTNDTNPYLQIDLRTLHIICAVSTQGNSQADQWVKTYTLQLSTDGITWTDYKELGGQAKALEGNKDRNSNVKHVLYGVLTRYLRFLPQTHLAEVCMRTEVFGVQQKPTCDSQAIGLASGGRIPDDSFSASSEFKARYAAKYGRLNGTGAWEPKTTTDPDDYLQIDLLYEYVICAVATQGNPPTQSVGAQEWTTEYKLRFSLHGTPFFPYKENKIDKAFPGNSGKTDTVKNSLKEFASAKFIRFLPTKYNVFKVLRVEAYGILLTKVPSQPPTAFQLTASSSTSITASWQLPPVFARHGNIAGFKLFYKKKGSAGSATTLTISDGATLNRTVSGLNKYTEYEFQVLAFTSDGDGPKSLAKVKRTMEDAPSQPPSNFNVTPTSSTGLKASWQLPPANSRNGIIKGFKLFYKRKDSSGSGTILFINSESTLNKSVNGLYEYTEYEFQVLAFTSAGDGINSSVVVERTKEDVPSLPPSGFTLAASTSTSITASWQLPPKDSRNGIITGYKLFYKKKGSLGPASMQPINSQANRSQEVTRLDKYTEYEFQILAFTSVGDGPKSTVVYEKTKEAEPSHGPEDISSSAVSSAKFNITWRGLSREVANGIIINYEVRLSVVENCTAIKSSYNSTINTTTTYVIVTGLSLCAKYEVSVRGYTVVGPGPYSNPVMVQTLAAVWSKETPSSPSFSAKSNEGGISVKVTLPHFPGNASSNYTGAVNPPERFTTQDMMTYEKAHKSAVPAAYVAFQFNGSDFDKNREFVVGDETESSSKERNKRSSGDHFYYNKPLQLNTNYKVFLRAFVSETVYVSSNFVNIDTKGKPIIKGLPKTIITQIGELAVLTCEVSGDAKASVTWTKDGLGSIPRAQFENNGKILIIRDVVPGDSGVYECNAMNMFGESRTATTVIVADGAESSSKERSKRSSGDQFYYNKPLQPNTNYKVFLRAFDSETVYVSSNFVNIDTKGTPIIKGLPKTTITEIGELAVLTCEVSGDAKASVTWTKDGLGSIPRAQFENNKKILIIRDVVPGDSGIYECKAMNMFGESRTATIVIVAVPPRIIVEISPSSVMCEKQTPCLLSCQATSYIPFNYSWTKDGQVPTGGGIKLMNNSIIVTPRDVQDYGQYVCHATNSFGSTEYKITLLSPKDNEDDGDTQSIFLASVIALSCIVVVLLIIICGLIWQRRRAVPNRRTRSKEKVDFDGVKSSPDQQRRDQHASDPDLYMELKPRPSNQECHVPTEYQSLQEELEKPGYYNMVLQKENGGKQNEERRRAVPSRRTQGNEKVDFDGVKSSTDQQLRDQHASDPDLYMELKPRPSNQESHVPSEYQSLQEEPENPGYYNMVLQKENGVKQNEEVYEELC</sequence>
<evidence type="ECO:0000256" key="6">
    <source>
        <dbReference type="ARBA" id="ARBA00023136"/>
    </source>
</evidence>
<dbReference type="InterPro" id="IPR003961">
    <property type="entry name" value="FN3_dom"/>
</dbReference>
<evidence type="ECO:0000259" key="11">
    <source>
        <dbReference type="PROSITE" id="PS50022"/>
    </source>
</evidence>
<comment type="caution">
    <text evidence="14">The sequence shown here is derived from an EMBL/GenBank/DDBJ whole genome shotgun (WGS) entry which is preliminary data.</text>
</comment>
<dbReference type="CDD" id="cd00057">
    <property type="entry name" value="FA58C"/>
    <property type="match status" value="2"/>
</dbReference>
<keyword evidence="6 9" id="KW-0472">Membrane</keyword>
<evidence type="ECO:0000259" key="13">
    <source>
        <dbReference type="PROSITE" id="PS50853"/>
    </source>
</evidence>
<dbReference type="SUPFAM" id="SSF49785">
    <property type="entry name" value="Galactose-binding domain-like"/>
    <property type="match status" value="2"/>
</dbReference>
<dbReference type="Proteomes" id="UP000275408">
    <property type="component" value="Unassembled WGS sequence"/>
</dbReference>
<dbReference type="PROSITE" id="PS50022">
    <property type="entry name" value="FA58C_3"/>
    <property type="match status" value="2"/>
</dbReference>
<comment type="subcellular location">
    <subcellularLocation>
        <location evidence="1">Membrane</location>
    </subcellularLocation>
</comment>
<evidence type="ECO:0000256" key="3">
    <source>
        <dbReference type="ARBA" id="ARBA00022729"/>
    </source>
</evidence>
<dbReference type="Gene3D" id="2.60.120.260">
    <property type="entry name" value="Galactose-binding domain-like"/>
    <property type="match status" value="2"/>
</dbReference>
<evidence type="ECO:0000256" key="10">
    <source>
        <dbReference type="SAM" id="SignalP"/>
    </source>
</evidence>
<dbReference type="PANTHER" id="PTHR44170:SF6">
    <property type="entry name" value="CONTACTIN"/>
    <property type="match status" value="1"/>
</dbReference>
<evidence type="ECO:0000313" key="15">
    <source>
        <dbReference type="Proteomes" id="UP000275408"/>
    </source>
</evidence>
<dbReference type="PROSITE" id="PS01285">
    <property type="entry name" value="FA58C_1"/>
    <property type="match status" value="2"/>
</dbReference>
<evidence type="ECO:0000256" key="9">
    <source>
        <dbReference type="SAM" id="Phobius"/>
    </source>
</evidence>
<dbReference type="Pfam" id="PF00041">
    <property type="entry name" value="fn3"/>
    <property type="match status" value="4"/>
</dbReference>
<dbReference type="CDD" id="cd00096">
    <property type="entry name" value="Ig"/>
    <property type="match status" value="1"/>
</dbReference>
<dbReference type="SMART" id="SM00409">
    <property type="entry name" value="IG"/>
    <property type="match status" value="3"/>
</dbReference>
<dbReference type="FunFam" id="2.60.120.260:FF:000016">
    <property type="entry name" value="Contactin-associated protein-like 4 isoform 1"/>
    <property type="match status" value="1"/>
</dbReference>
<feature type="region of interest" description="Disordered" evidence="8">
    <location>
        <begin position="1318"/>
        <end position="1396"/>
    </location>
</feature>
<dbReference type="SMART" id="SM00060">
    <property type="entry name" value="FN3"/>
    <property type="match status" value="5"/>
</dbReference>
<dbReference type="FunFam" id="2.60.40.10:FF:000093">
    <property type="entry name" value="Down syndrome cell adhesion molecule, isoform B"/>
    <property type="match status" value="2"/>
</dbReference>
<dbReference type="PROSITE" id="PS50835">
    <property type="entry name" value="IG_LIKE"/>
    <property type="match status" value="3"/>
</dbReference>
<feature type="domain" description="Fibronectin type-III" evidence="13">
    <location>
        <begin position="439"/>
        <end position="535"/>
    </location>
</feature>
<evidence type="ECO:0000256" key="5">
    <source>
        <dbReference type="ARBA" id="ARBA00022989"/>
    </source>
</evidence>
<dbReference type="GO" id="GO:0098609">
    <property type="term" value="P:cell-cell adhesion"/>
    <property type="evidence" value="ECO:0007669"/>
    <property type="project" value="TreeGrafter"/>
</dbReference>
<dbReference type="Pfam" id="PF07679">
    <property type="entry name" value="I-set"/>
    <property type="match status" value="1"/>
</dbReference>
<feature type="compositionally biased region" description="Polar residues" evidence="8">
    <location>
        <begin position="1374"/>
        <end position="1389"/>
    </location>
</feature>
<evidence type="ECO:0000259" key="12">
    <source>
        <dbReference type="PROSITE" id="PS50835"/>
    </source>
</evidence>
<dbReference type="FunFam" id="2.60.40.10:FF:000028">
    <property type="entry name" value="Neuronal cell adhesion molecule"/>
    <property type="match status" value="1"/>
</dbReference>
<dbReference type="InterPro" id="IPR008979">
    <property type="entry name" value="Galactose-bd-like_sf"/>
</dbReference>
<feature type="domain" description="F5/8 type C" evidence="11">
    <location>
        <begin position="177"/>
        <end position="329"/>
    </location>
</feature>
<feature type="domain" description="Fibronectin type-III" evidence="13">
    <location>
        <begin position="641"/>
        <end position="739"/>
    </location>
</feature>
<feature type="region of interest" description="Disordered" evidence="8">
    <location>
        <begin position="1250"/>
        <end position="1293"/>
    </location>
</feature>
<dbReference type="InterPro" id="IPR000421">
    <property type="entry name" value="FA58C"/>
</dbReference>
<feature type="domain" description="Ig-like" evidence="12">
    <location>
        <begin position="1117"/>
        <end position="1200"/>
    </location>
</feature>
<dbReference type="CDD" id="cd00063">
    <property type="entry name" value="FN3"/>
    <property type="match status" value="4"/>
</dbReference>
<feature type="region of interest" description="Disordered" evidence="8">
    <location>
        <begin position="971"/>
        <end position="991"/>
    </location>
</feature>
<evidence type="ECO:0000256" key="2">
    <source>
        <dbReference type="ARBA" id="ARBA00022692"/>
    </source>
</evidence>
<keyword evidence="7" id="KW-1015">Disulfide bond</keyword>
<evidence type="ECO:0008006" key="16">
    <source>
        <dbReference type="Google" id="ProtNLM"/>
    </source>
</evidence>
<dbReference type="InterPro" id="IPR036179">
    <property type="entry name" value="Ig-like_dom_sf"/>
</dbReference>
<protein>
    <recommendedName>
        <fullName evidence="16">Down syndrome cell adhesion molecule-like protein Dscam2</fullName>
    </recommendedName>
</protein>
<feature type="compositionally biased region" description="Basic and acidic residues" evidence="8">
    <location>
        <begin position="1355"/>
        <end position="1372"/>
    </location>
</feature>
<keyword evidence="5 9" id="KW-1133">Transmembrane helix</keyword>
<dbReference type="InterPro" id="IPR003598">
    <property type="entry name" value="Ig_sub2"/>
</dbReference>
<dbReference type="Gene3D" id="2.60.40.10">
    <property type="entry name" value="Immunoglobulins"/>
    <property type="match status" value="7"/>
</dbReference>
<evidence type="ECO:0000256" key="7">
    <source>
        <dbReference type="ARBA" id="ARBA00023157"/>
    </source>
</evidence>
<feature type="transmembrane region" description="Helical" evidence="9">
    <location>
        <begin position="1216"/>
        <end position="1240"/>
    </location>
</feature>
<dbReference type="InterPro" id="IPR013783">
    <property type="entry name" value="Ig-like_fold"/>
</dbReference>
<evidence type="ECO:0000256" key="4">
    <source>
        <dbReference type="ARBA" id="ARBA00022737"/>
    </source>
</evidence>
<keyword evidence="15" id="KW-1185">Reference proteome</keyword>
<dbReference type="Pfam" id="PF00754">
    <property type="entry name" value="F5_F8_type_C"/>
    <property type="match status" value="2"/>
</dbReference>
<feature type="domain" description="Fibronectin type-III" evidence="13">
    <location>
        <begin position="540"/>
        <end position="636"/>
    </location>
</feature>
<evidence type="ECO:0000313" key="14">
    <source>
        <dbReference type="EMBL" id="RMX39541.1"/>
    </source>
</evidence>
<dbReference type="PANTHER" id="PTHR44170">
    <property type="entry name" value="PROTEIN SIDEKICK"/>
    <property type="match status" value="1"/>
</dbReference>
<name>A0A3M6TDY8_POCDA</name>
<keyword evidence="2 9" id="KW-0812">Transmembrane</keyword>
<dbReference type="PROSITE" id="PS50853">
    <property type="entry name" value="FN3"/>
    <property type="match status" value="4"/>
</dbReference>
<proteinExistence type="predicted"/>
<feature type="compositionally biased region" description="Basic and acidic residues" evidence="8">
    <location>
        <begin position="1268"/>
        <end position="1286"/>
    </location>
</feature>
<feature type="domain" description="Fibronectin type-III" evidence="13">
    <location>
        <begin position="338"/>
        <end position="434"/>
    </location>
</feature>
<feature type="domain" description="Ig-like" evidence="12">
    <location>
        <begin position="1028"/>
        <end position="1111"/>
    </location>
</feature>
<keyword evidence="4" id="KW-0677">Repeat</keyword>
<dbReference type="SUPFAM" id="SSF49265">
    <property type="entry name" value="Fibronectin type III"/>
    <property type="match status" value="2"/>
</dbReference>
<keyword evidence="3 10" id="KW-0732">Signal</keyword>
<dbReference type="SMART" id="SM00408">
    <property type="entry name" value="IGc2"/>
    <property type="match status" value="3"/>
</dbReference>
<feature type="compositionally biased region" description="Basic and acidic residues" evidence="8">
    <location>
        <begin position="1320"/>
        <end position="1330"/>
    </location>
</feature>
<dbReference type="InterPro" id="IPR003599">
    <property type="entry name" value="Ig_sub"/>
</dbReference>
<feature type="domain" description="F5/8 type C" evidence="11">
    <location>
        <begin position="24"/>
        <end position="171"/>
    </location>
</feature>
<feature type="compositionally biased region" description="Basic and acidic residues" evidence="8">
    <location>
        <begin position="976"/>
        <end position="985"/>
    </location>
</feature>
<dbReference type="InterPro" id="IPR013098">
    <property type="entry name" value="Ig_I-set"/>
</dbReference>
<organism evidence="14 15">
    <name type="scientific">Pocillopora damicornis</name>
    <name type="common">Cauliflower coral</name>
    <name type="synonym">Millepora damicornis</name>
    <dbReference type="NCBI Taxonomy" id="46731"/>
    <lineage>
        <taxon>Eukaryota</taxon>
        <taxon>Metazoa</taxon>
        <taxon>Cnidaria</taxon>
        <taxon>Anthozoa</taxon>
        <taxon>Hexacorallia</taxon>
        <taxon>Scleractinia</taxon>
        <taxon>Astrocoeniina</taxon>
        <taxon>Pocilloporidae</taxon>
        <taxon>Pocillopora</taxon>
    </lineage>
</organism>
<dbReference type="SUPFAM" id="SSF48726">
    <property type="entry name" value="Immunoglobulin"/>
    <property type="match status" value="3"/>
</dbReference>
<dbReference type="InterPro" id="IPR007110">
    <property type="entry name" value="Ig-like_dom"/>
</dbReference>
<dbReference type="STRING" id="46731.A0A3M6TDY8"/>
<gene>
    <name evidence="14" type="ORF">pdam_00006097</name>
</gene>
<evidence type="ECO:0000256" key="8">
    <source>
        <dbReference type="SAM" id="MobiDB-lite"/>
    </source>
</evidence>
<dbReference type="SMART" id="SM00231">
    <property type="entry name" value="FA58C"/>
    <property type="match status" value="2"/>
</dbReference>
<feature type="compositionally biased region" description="Basic and acidic residues" evidence="8">
    <location>
        <begin position="1338"/>
        <end position="1347"/>
    </location>
</feature>
<dbReference type="OrthoDB" id="114660at2759"/>
<dbReference type="GO" id="GO:0016020">
    <property type="term" value="C:membrane"/>
    <property type="evidence" value="ECO:0007669"/>
    <property type="project" value="UniProtKB-SubCell"/>
</dbReference>
<dbReference type="Pfam" id="PF13927">
    <property type="entry name" value="Ig_3"/>
    <property type="match status" value="2"/>
</dbReference>
<feature type="chain" id="PRO_5018317369" description="Down syndrome cell adhesion molecule-like protein Dscam2" evidence="10">
    <location>
        <begin position="23"/>
        <end position="1419"/>
    </location>
</feature>
<feature type="domain" description="Ig-like" evidence="12">
    <location>
        <begin position="884"/>
        <end position="970"/>
    </location>
</feature>
<feature type="signal peptide" evidence="10">
    <location>
        <begin position="1"/>
        <end position="22"/>
    </location>
</feature>
<dbReference type="EMBL" id="RCHS01003809">
    <property type="protein sequence ID" value="RMX39541.1"/>
    <property type="molecule type" value="Genomic_DNA"/>
</dbReference>
<evidence type="ECO:0000256" key="1">
    <source>
        <dbReference type="ARBA" id="ARBA00004370"/>
    </source>
</evidence>